<name>A0A7S6L245_9CAUD</name>
<dbReference type="EMBL" id="MT740314">
    <property type="protein sequence ID" value="QOC67753.1"/>
    <property type="molecule type" value="Genomic_DNA"/>
</dbReference>
<accession>A0A7S6L245</accession>
<sequence>MALLPHNERLCNNYFTCMFVQCRQLLASQLFHLPGGAVYGRRRADKKKGAFKPLDNSVKKL</sequence>
<proteinExistence type="predicted"/>
<organism evidence="1 2">
    <name type="scientific">Escherichia phage JEP1</name>
    <dbReference type="NCBI Taxonomy" id="2759218"/>
    <lineage>
        <taxon>Viruses</taxon>
        <taxon>Duplodnaviria</taxon>
        <taxon>Heunggongvirae</taxon>
        <taxon>Uroviricota</taxon>
        <taxon>Caudoviricetes</taxon>
        <taxon>Vequintavirinae</taxon>
        <taxon>Vequintavirus</taxon>
        <taxon>Vequintavirus JEP1</taxon>
    </lineage>
</organism>
<gene>
    <name evidence="1" type="ORF">JEP1_127</name>
</gene>
<dbReference type="Proteomes" id="UP000594702">
    <property type="component" value="Segment"/>
</dbReference>
<keyword evidence="2" id="KW-1185">Reference proteome</keyword>
<evidence type="ECO:0000313" key="1">
    <source>
        <dbReference type="EMBL" id="QOC67753.1"/>
    </source>
</evidence>
<reference evidence="1 2" key="1">
    <citation type="submission" date="2020-07" db="EMBL/GenBank/DDBJ databases">
        <authorList>
            <person name="Kim J."/>
            <person name="Ryu S."/>
            <person name="Jeon B."/>
        </authorList>
    </citation>
    <scope>NUCLEOTIDE SEQUENCE [LARGE SCALE GENOMIC DNA]</scope>
</reference>
<evidence type="ECO:0000313" key="2">
    <source>
        <dbReference type="Proteomes" id="UP000594702"/>
    </source>
</evidence>
<protein>
    <submittedName>
        <fullName evidence="1">Uncharacterized protein</fullName>
    </submittedName>
</protein>